<evidence type="ECO:0000259" key="1">
    <source>
        <dbReference type="Pfam" id="PF00108"/>
    </source>
</evidence>
<keyword evidence="3" id="KW-0808">Transferase</keyword>
<dbReference type="InterPro" id="IPR020616">
    <property type="entry name" value="Thiolase_N"/>
</dbReference>
<dbReference type="PANTHER" id="PTHR42870:SF1">
    <property type="entry name" value="NON-SPECIFIC LIPID-TRANSFER PROTEIN-LIKE 2"/>
    <property type="match status" value="1"/>
</dbReference>
<organism evidence="3 4">
    <name type="scientific">Paracoccus alkenifer</name>
    <dbReference type="NCBI Taxonomy" id="65735"/>
    <lineage>
        <taxon>Bacteria</taxon>
        <taxon>Pseudomonadati</taxon>
        <taxon>Pseudomonadota</taxon>
        <taxon>Alphaproteobacteria</taxon>
        <taxon>Rhodobacterales</taxon>
        <taxon>Paracoccaceae</taxon>
        <taxon>Paracoccus</taxon>
    </lineage>
</organism>
<dbReference type="EMBL" id="FNXG01000004">
    <property type="protein sequence ID" value="SEI03139.1"/>
    <property type="molecule type" value="Genomic_DNA"/>
</dbReference>
<dbReference type="NCBIfam" id="NF005704">
    <property type="entry name" value="PRK07516.1"/>
    <property type="match status" value="1"/>
</dbReference>
<name>A0A1H6MZ44_9RHOB</name>
<gene>
    <name evidence="3" type="ORF">SAMN04488075_2302</name>
</gene>
<dbReference type="PIRSF" id="PIRSF000429">
    <property type="entry name" value="Ac-CoA_Ac_transf"/>
    <property type="match status" value="1"/>
</dbReference>
<dbReference type="PANTHER" id="PTHR42870">
    <property type="entry name" value="ACETYL-COA C-ACETYLTRANSFERASE"/>
    <property type="match status" value="1"/>
</dbReference>
<dbReference type="AlphaFoldDB" id="A0A1H6MZ44"/>
<dbReference type="InterPro" id="IPR055140">
    <property type="entry name" value="Thiolase_C_2"/>
</dbReference>
<proteinExistence type="predicted"/>
<evidence type="ECO:0000313" key="3">
    <source>
        <dbReference type="EMBL" id="SEI03139.1"/>
    </source>
</evidence>
<feature type="domain" description="Thiolase N-terminal" evidence="1">
    <location>
        <begin position="7"/>
        <end position="226"/>
    </location>
</feature>
<dbReference type="OrthoDB" id="9790314at2"/>
<dbReference type="CDD" id="cd00829">
    <property type="entry name" value="SCP-x_thiolase"/>
    <property type="match status" value="1"/>
</dbReference>
<dbReference type="STRING" id="65735.SAMN04488075_2302"/>
<dbReference type="InterPro" id="IPR016039">
    <property type="entry name" value="Thiolase-like"/>
</dbReference>
<sequence length="390" mass="40644">MTQHIFITGSGHTRFGRLADNLETLIVDAAREAMADAGVGGAEVDAVFLGHFNSGLVPDGFASSLVHQADPGLRYKPATRCENACASGAAAIFAGMNAILAGKADTVLVVGAEKMTSNSTEQVTRALAGAGYQNDAAEAALSFPQLFGIAAQQYRDRYGDPLPAMARIASKNHGNAMANPLAQMHRPMSVEDCATVSERNPEIAPPLRLTDCSLITDGAAAIVLQSDRAAADAARRVRFAGTAHVSDIMPMSKRDFLSFDGPRRAISAAYAEAGITVSDLDFAEVHDCFTIAELLIYEAMGLAPAGQGERALDEGIVFTDGRTPVNLSGGLKAKGHPVGATGVSMHALAFRQLTGQAGDMQRKDAEHGLVFNMGGAAVANFASVLAADRA</sequence>
<dbReference type="Pfam" id="PF22691">
    <property type="entry name" value="Thiolase_C_1"/>
    <property type="match status" value="1"/>
</dbReference>
<feature type="domain" description="Thiolase C-terminal" evidence="2">
    <location>
        <begin position="251"/>
        <end position="386"/>
    </location>
</feature>
<evidence type="ECO:0000259" key="2">
    <source>
        <dbReference type="Pfam" id="PF22691"/>
    </source>
</evidence>
<dbReference type="Gene3D" id="3.40.47.10">
    <property type="match status" value="1"/>
</dbReference>
<dbReference type="Proteomes" id="UP000199125">
    <property type="component" value="Unassembled WGS sequence"/>
</dbReference>
<reference evidence="4" key="1">
    <citation type="submission" date="2016-10" db="EMBL/GenBank/DDBJ databases">
        <authorList>
            <person name="Varghese N."/>
            <person name="Submissions S."/>
        </authorList>
    </citation>
    <scope>NUCLEOTIDE SEQUENCE [LARGE SCALE GENOMIC DNA]</scope>
    <source>
        <strain evidence="4">DSM 11593</strain>
    </source>
</reference>
<dbReference type="Pfam" id="PF00108">
    <property type="entry name" value="Thiolase_N"/>
    <property type="match status" value="1"/>
</dbReference>
<dbReference type="RefSeq" id="WP_090848244.1">
    <property type="nucleotide sequence ID" value="NZ_FNXG01000004.1"/>
</dbReference>
<accession>A0A1H6MZ44</accession>
<dbReference type="GO" id="GO:0003988">
    <property type="term" value="F:acetyl-CoA C-acyltransferase activity"/>
    <property type="evidence" value="ECO:0007669"/>
    <property type="project" value="UniProtKB-ARBA"/>
</dbReference>
<dbReference type="InterPro" id="IPR002155">
    <property type="entry name" value="Thiolase"/>
</dbReference>
<keyword evidence="4" id="KW-1185">Reference proteome</keyword>
<evidence type="ECO:0000313" key="4">
    <source>
        <dbReference type="Proteomes" id="UP000199125"/>
    </source>
</evidence>
<dbReference type="SUPFAM" id="SSF53901">
    <property type="entry name" value="Thiolase-like"/>
    <property type="match status" value="1"/>
</dbReference>
<protein>
    <submittedName>
        <fullName evidence="3">Acetyl-CoA C-acetyltransferase</fullName>
    </submittedName>
</protein>